<keyword evidence="3" id="KW-1133">Transmembrane helix</keyword>
<evidence type="ECO:0000313" key="4">
    <source>
        <dbReference type="EMBL" id="KAK2570601.1"/>
    </source>
</evidence>
<keyword evidence="3" id="KW-0472">Membrane</keyword>
<protein>
    <submittedName>
        <fullName evidence="4">Uncharacterized protein</fullName>
    </submittedName>
</protein>
<evidence type="ECO:0000256" key="1">
    <source>
        <dbReference type="SAM" id="Coils"/>
    </source>
</evidence>
<feature type="region of interest" description="Disordered" evidence="2">
    <location>
        <begin position="739"/>
        <end position="759"/>
    </location>
</feature>
<evidence type="ECO:0000256" key="3">
    <source>
        <dbReference type="SAM" id="Phobius"/>
    </source>
</evidence>
<sequence>MNTELRHQLQNDVKQIKEVVQKNAATECFVGYIDEIKGIVETTLKTVQKNHTDHNVDKQKQEAHPLDNKYQELKCKFDINETQLRDKDNEIKELKLQLEKEKESNTSLKDLCDTAEIDVRQGVAQKDSEISRLRELLADSEAKVQRANERLEHVSKDLENAKEGLAQRGDDLARVKASLFEGENLLNNFKKSLTDMQYELEHTKRGLLDKSVALDHVERYSSMLFNVVETQSGEMLMTNKLINTVVENVDKVGNLLEGKVEAKKVETLSKGTMTDNDIVEEVMNESIGHKSSQKQFLNTLKEKDDTIQRLQASLEQIKQDLAVATSSLGEKEDALKRIIVAFENQGKELEFSNQRTKKIADEVDCFHKEMTELNTLLCLREDDIKKLKELVTSKDSELKEQGMKLEEIKFQLHNNENALEIAMHDLDQNGLEKRSLLDNLKNRVEEIRHLKEALDEERMGKYRSLDNHPGAIALKLISGKSEYTRKELEFEECKDKEQTISCFEKIVSVQEKNEQRANTRHELGQKEFDIANDTLLRQMEQRYELHKRCASENESSLRKETKYLEEKIKELGTLLYRKKNESEELTTSFRKCEIRKNLNDSLEVERKRMKQYNSCSFVSDDDEKCPMEMARIAGKQIASTMANRMHEIMAHMHAMQLTLESQRSEYCVLTNKNKDLKERLGKLEDQVVKKDIVHSERLNNVLDNVRMKRNEIKSLKAMLRQRTTQVEAIFSKPIEAPEIPTDRTAGENCGGRHVGKRKPDKIKKKGVDKGFLVIAPTQDPSLVVWRFPAKPASVTVIEREVTKCDFVSSLPTREEIYLQDTNTAVSVLHQSSPPGNDSPLEFVGTCVLAANVVTNFLLVSLYFSFYYLV</sequence>
<evidence type="ECO:0000256" key="2">
    <source>
        <dbReference type="SAM" id="MobiDB-lite"/>
    </source>
</evidence>
<reference evidence="4" key="1">
    <citation type="journal article" date="2023" name="G3 (Bethesda)">
        <title>Whole genome assembly and annotation of the endangered Caribbean coral Acropora cervicornis.</title>
        <authorList>
            <person name="Selwyn J.D."/>
            <person name="Vollmer S.V."/>
        </authorList>
    </citation>
    <scope>NUCLEOTIDE SEQUENCE</scope>
    <source>
        <strain evidence="4">K2</strain>
    </source>
</reference>
<keyword evidence="5" id="KW-1185">Reference proteome</keyword>
<name>A0AAD9VDL0_ACRCE</name>
<feature type="coiled-coil region" evidence="1">
    <location>
        <begin position="84"/>
        <end position="168"/>
    </location>
</feature>
<accession>A0AAD9VDL0</accession>
<dbReference type="Proteomes" id="UP001249851">
    <property type="component" value="Unassembled WGS sequence"/>
</dbReference>
<dbReference type="EMBL" id="JARQWQ010000007">
    <property type="protein sequence ID" value="KAK2570601.1"/>
    <property type="molecule type" value="Genomic_DNA"/>
</dbReference>
<gene>
    <name evidence="4" type="ORF">P5673_004284</name>
</gene>
<organism evidence="4 5">
    <name type="scientific">Acropora cervicornis</name>
    <name type="common">Staghorn coral</name>
    <dbReference type="NCBI Taxonomy" id="6130"/>
    <lineage>
        <taxon>Eukaryota</taxon>
        <taxon>Metazoa</taxon>
        <taxon>Cnidaria</taxon>
        <taxon>Anthozoa</taxon>
        <taxon>Hexacorallia</taxon>
        <taxon>Scleractinia</taxon>
        <taxon>Astrocoeniina</taxon>
        <taxon>Acroporidae</taxon>
        <taxon>Acropora</taxon>
    </lineage>
</organism>
<comment type="caution">
    <text evidence="4">The sequence shown here is derived from an EMBL/GenBank/DDBJ whole genome shotgun (WGS) entry which is preliminary data.</text>
</comment>
<dbReference type="Gene3D" id="1.20.1480.30">
    <property type="entry name" value="Designed four-helix bundle protein"/>
    <property type="match status" value="1"/>
</dbReference>
<feature type="coiled-coil region" evidence="1">
    <location>
        <begin position="300"/>
        <end position="327"/>
    </location>
</feature>
<keyword evidence="1" id="KW-0175">Coiled coil</keyword>
<dbReference type="AlphaFoldDB" id="A0AAD9VDL0"/>
<reference evidence="4" key="2">
    <citation type="journal article" date="2023" name="Science">
        <title>Genomic signatures of disease resistance in endangered staghorn corals.</title>
        <authorList>
            <person name="Vollmer S.V."/>
            <person name="Selwyn J.D."/>
            <person name="Despard B.A."/>
            <person name="Roesel C.L."/>
        </authorList>
    </citation>
    <scope>NUCLEOTIDE SEQUENCE</scope>
    <source>
        <strain evidence="4">K2</strain>
    </source>
</reference>
<feature type="transmembrane region" description="Helical" evidence="3">
    <location>
        <begin position="842"/>
        <end position="868"/>
    </location>
</feature>
<proteinExistence type="predicted"/>
<evidence type="ECO:0000313" key="5">
    <source>
        <dbReference type="Proteomes" id="UP001249851"/>
    </source>
</evidence>
<keyword evidence="3" id="KW-0812">Transmembrane</keyword>